<name>A0A7Y6K6T2_9BURK</name>
<protein>
    <submittedName>
        <fullName evidence="1">Uncharacterized protein</fullName>
    </submittedName>
</protein>
<proteinExistence type="predicted"/>
<sequence length="64" mass="7310">MICEFRDGRRNADHDGTQYICRDVAVDGPLEETQRARLADICEKTLGTLFIRRGTRIDTTLRVA</sequence>
<reference evidence="1 2" key="1">
    <citation type="submission" date="2020-02" db="EMBL/GenBank/DDBJ databases">
        <title>Paraburkholderia simonii sp. nov. and Paraburkholderia youngii sp. nov. Brazilian and Mexican Mimosa-associated rhizobia.</title>
        <authorList>
            <person name="Mavima L."/>
            <person name="Beukes C.W."/>
            <person name="Chan W.Y."/>
            <person name="Palmer M."/>
            <person name="De Meyer S.E."/>
            <person name="James E.K."/>
            <person name="Venter S.N."/>
            <person name="Steenkamp E.T."/>
        </authorList>
    </citation>
    <scope>NUCLEOTIDE SEQUENCE [LARGE SCALE GENOMIC DNA]</scope>
    <source>
        <strain evidence="1 2">JPY169</strain>
    </source>
</reference>
<accession>A0A7Y6K6T2</accession>
<dbReference type="AlphaFoldDB" id="A0A7Y6K6T2"/>
<comment type="caution">
    <text evidence="1">The sequence shown here is derived from an EMBL/GenBank/DDBJ whole genome shotgun (WGS) entry which is preliminary data.</text>
</comment>
<organism evidence="1 2">
    <name type="scientific">Paraburkholderia youngii</name>
    <dbReference type="NCBI Taxonomy" id="2782701"/>
    <lineage>
        <taxon>Bacteria</taxon>
        <taxon>Pseudomonadati</taxon>
        <taxon>Pseudomonadota</taxon>
        <taxon>Betaproteobacteria</taxon>
        <taxon>Burkholderiales</taxon>
        <taxon>Burkholderiaceae</taxon>
        <taxon>Paraburkholderia</taxon>
    </lineage>
</organism>
<evidence type="ECO:0000313" key="1">
    <source>
        <dbReference type="EMBL" id="NUY04198.1"/>
    </source>
</evidence>
<gene>
    <name evidence="1" type="ORF">G5S42_31835</name>
</gene>
<dbReference type="Proteomes" id="UP000594380">
    <property type="component" value="Unassembled WGS sequence"/>
</dbReference>
<evidence type="ECO:0000313" key="2">
    <source>
        <dbReference type="Proteomes" id="UP000594380"/>
    </source>
</evidence>
<dbReference type="EMBL" id="JAALDK010000002">
    <property type="protein sequence ID" value="NUY04198.1"/>
    <property type="molecule type" value="Genomic_DNA"/>
</dbReference>